<feature type="chain" id="PRO_5020714492" evidence="6">
    <location>
        <begin position="30"/>
        <end position="244"/>
    </location>
</feature>
<dbReference type="Proteomes" id="UP000298424">
    <property type="component" value="Unassembled WGS sequence"/>
</dbReference>
<evidence type="ECO:0000256" key="4">
    <source>
        <dbReference type="ARBA" id="ARBA00023088"/>
    </source>
</evidence>
<feature type="domain" description="Gram-positive cocci surface proteins LPxTG" evidence="7">
    <location>
        <begin position="211"/>
        <end position="244"/>
    </location>
</feature>
<keyword evidence="5" id="KW-0812">Transmembrane</keyword>
<evidence type="ECO:0000259" key="7">
    <source>
        <dbReference type="PROSITE" id="PS50847"/>
    </source>
</evidence>
<keyword evidence="4" id="KW-0572">Peptidoglycan-anchor</keyword>
<dbReference type="InterPro" id="IPR019931">
    <property type="entry name" value="LPXTG_anchor"/>
</dbReference>
<dbReference type="AlphaFoldDB" id="A0A4R8ZIP7"/>
<dbReference type="RefSeq" id="WP_104196832.1">
    <property type="nucleotide sequence ID" value="NZ_SOGT01000008.1"/>
</dbReference>
<keyword evidence="9" id="KW-1185">Reference proteome</keyword>
<evidence type="ECO:0000256" key="3">
    <source>
        <dbReference type="ARBA" id="ARBA00022729"/>
    </source>
</evidence>
<comment type="caution">
    <text evidence="8">The sequence shown here is derived from an EMBL/GenBank/DDBJ whole genome shotgun (WGS) entry which is preliminary data.</text>
</comment>
<proteinExistence type="predicted"/>
<dbReference type="NCBIfam" id="TIGR01167">
    <property type="entry name" value="LPXTG_anchor"/>
    <property type="match status" value="1"/>
</dbReference>
<gene>
    <name evidence="8" type="ORF">E3T27_07130</name>
</gene>
<dbReference type="EMBL" id="SOGT01000008">
    <property type="protein sequence ID" value="TFD26554.1"/>
    <property type="molecule type" value="Genomic_DNA"/>
</dbReference>
<protein>
    <submittedName>
        <fullName evidence="8">LPXTG cell wall anchor domain-containing protein</fullName>
    </submittedName>
</protein>
<keyword evidence="3 6" id="KW-0732">Signal</keyword>
<feature type="signal peptide" evidence="6">
    <location>
        <begin position="1"/>
        <end position="29"/>
    </location>
</feature>
<dbReference type="OrthoDB" id="5125365at2"/>
<keyword evidence="1" id="KW-0134">Cell wall</keyword>
<accession>A0A4R8ZIP7</accession>
<evidence type="ECO:0000256" key="6">
    <source>
        <dbReference type="SAM" id="SignalP"/>
    </source>
</evidence>
<sequence length="244" mass="24560">MSGYLIGARLAAGVLLFLAITGVATPARAALNDTANRGAATDVRVSSDGVHFAGSLPAGLFDSFGTLIPGGSMRSELWIQNPSDAPANVRLSLREPGGASADLTEYLTLSVHDVASHIVTTVPLRGGEDCVVLTPALPLAAGATLRVALTIEMMNVTGLTAQNTSTDLGILVALRDEEAGPFGPSACADDGVLIPAVAGAGLAAPLGSVALPRTGVDLPIPALIGGGLMLGVGGLLVTRRRREP</sequence>
<name>A0A4R8ZIP7_9MICO</name>
<keyword evidence="2" id="KW-0964">Secreted</keyword>
<evidence type="ECO:0000256" key="5">
    <source>
        <dbReference type="SAM" id="Phobius"/>
    </source>
</evidence>
<keyword evidence="5" id="KW-1133">Transmembrane helix</keyword>
<keyword evidence="5" id="KW-0472">Membrane</keyword>
<evidence type="ECO:0000313" key="8">
    <source>
        <dbReference type="EMBL" id="TFD26554.1"/>
    </source>
</evidence>
<dbReference type="PROSITE" id="PS50847">
    <property type="entry name" value="GRAM_POS_ANCHORING"/>
    <property type="match status" value="1"/>
</dbReference>
<evidence type="ECO:0000256" key="2">
    <source>
        <dbReference type="ARBA" id="ARBA00022525"/>
    </source>
</evidence>
<reference evidence="8 9" key="1">
    <citation type="submission" date="2019-03" db="EMBL/GenBank/DDBJ databases">
        <title>Genomics of glacier-inhabiting Cryobacterium strains.</title>
        <authorList>
            <person name="Liu Q."/>
            <person name="Xin Y.-H."/>
        </authorList>
    </citation>
    <scope>NUCLEOTIDE SEQUENCE [LARGE SCALE GENOMIC DNA]</scope>
    <source>
        <strain evidence="8 9">TMT1-1</strain>
    </source>
</reference>
<evidence type="ECO:0000256" key="1">
    <source>
        <dbReference type="ARBA" id="ARBA00022512"/>
    </source>
</evidence>
<evidence type="ECO:0000313" key="9">
    <source>
        <dbReference type="Proteomes" id="UP000298424"/>
    </source>
</evidence>
<feature type="transmembrane region" description="Helical" evidence="5">
    <location>
        <begin position="218"/>
        <end position="238"/>
    </location>
</feature>
<organism evidence="8 9">
    <name type="scientific">Cryobacterium lyxosi</name>
    <dbReference type="NCBI Taxonomy" id="1259228"/>
    <lineage>
        <taxon>Bacteria</taxon>
        <taxon>Bacillati</taxon>
        <taxon>Actinomycetota</taxon>
        <taxon>Actinomycetes</taxon>
        <taxon>Micrococcales</taxon>
        <taxon>Microbacteriaceae</taxon>
        <taxon>Cryobacterium</taxon>
    </lineage>
</organism>